<evidence type="ECO:0000256" key="3">
    <source>
        <dbReference type="ARBA" id="ARBA00022729"/>
    </source>
</evidence>
<dbReference type="RefSeq" id="WP_131840282.1">
    <property type="nucleotide sequence ID" value="NZ_SLWB01000017.1"/>
</dbReference>
<dbReference type="Gene3D" id="2.20.20.130">
    <property type="match status" value="1"/>
</dbReference>
<evidence type="ECO:0000259" key="6">
    <source>
        <dbReference type="Pfam" id="PF07980"/>
    </source>
</evidence>
<evidence type="ECO:0000256" key="4">
    <source>
        <dbReference type="ARBA" id="ARBA00023136"/>
    </source>
</evidence>
<dbReference type="Proteomes" id="UP000294830">
    <property type="component" value="Unassembled WGS sequence"/>
</dbReference>
<evidence type="ECO:0000313" key="8">
    <source>
        <dbReference type="EMBL" id="TCN62874.1"/>
    </source>
</evidence>
<dbReference type="PROSITE" id="PS51257">
    <property type="entry name" value="PROKAR_LIPOPROTEIN"/>
    <property type="match status" value="1"/>
</dbReference>
<dbReference type="GO" id="GO:0009279">
    <property type="term" value="C:cell outer membrane"/>
    <property type="evidence" value="ECO:0007669"/>
    <property type="project" value="UniProtKB-SubCell"/>
</dbReference>
<proteinExistence type="inferred from homology"/>
<dbReference type="CDD" id="cd08977">
    <property type="entry name" value="SusD"/>
    <property type="match status" value="1"/>
</dbReference>
<gene>
    <name evidence="8" type="ORF">CLV25_1179</name>
</gene>
<evidence type="ECO:0000256" key="5">
    <source>
        <dbReference type="ARBA" id="ARBA00023237"/>
    </source>
</evidence>
<dbReference type="InterPro" id="IPR033985">
    <property type="entry name" value="SusD-like_N"/>
</dbReference>
<protein>
    <submittedName>
        <fullName evidence="8">SusD-like starch-binding protein associating with outer membrane</fullName>
    </submittedName>
</protein>
<reference evidence="8 9" key="1">
    <citation type="submission" date="2019-03" db="EMBL/GenBank/DDBJ databases">
        <title>Genomic Encyclopedia of Archaeal and Bacterial Type Strains, Phase II (KMG-II): from individual species to whole genera.</title>
        <authorList>
            <person name="Goeker M."/>
        </authorList>
    </citation>
    <scope>NUCLEOTIDE SEQUENCE [LARGE SCALE GENOMIC DNA]</scope>
    <source>
        <strain evidence="8 9">RL-C</strain>
    </source>
</reference>
<comment type="caution">
    <text evidence="8">The sequence shown here is derived from an EMBL/GenBank/DDBJ whole genome shotgun (WGS) entry which is preliminary data.</text>
</comment>
<dbReference type="EMBL" id="SLWB01000017">
    <property type="protein sequence ID" value="TCN62874.1"/>
    <property type="molecule type" value="Genomic_DNA"/>
</dbReference>
<evidence type="ECO:0000259" key="7">
    <source>
        <dbReference type="Pfam" id="PF14322"/>
    </source>
</evidence>
<feature type="domain" description="SusD-like N-terminal" evidence="7">
    <location>
        <begin position="32"/>
        <end position="220"/>
    </location>
</feature>
<evidence type="ECO:0000256" key="1">
    <source>
        <dbReference type="ARBA" id="ARBA00004442"/>
    </source>
</evidence>
<dbReference type="OrthoDB" id="1080118at2"/>
<accession>A0A4R2EAF1</accession>
<evidence type="ECO:0000256" key="2">
    <source>
        <dbReference type="ARBA" id="ARBA00006275"/>
    </source>
</evidence>
<organism evidence="8 9">
    <name type="scientific">Acetobacteroides hydrogenigenes</name>
    <dbReference type="NCBI Taxonomy" id="979970"/>
    <lineage>
        <taxon>Bacteria</taxon>
        <taxon>Pseudomonadati</taxon>
        <taxon>Bacteroidota</taxon>
        <taxon>Bacteroidia</taxon>
        <taxon>Bacteroidales</taxon>
        <taxon>Rikenellaceae</taxon>
        <taxon>Acetobacteroides</taxon>
    </lineage>
</organism>
<keyword evidence="3" id="KW-0732">Signal</keyword>
<dbReference type="AlphaFoldDB" id="A0A4R2EAF1"/>
<feature type="domain" description="RagB/SusD" evidence="6">
    <location>
        <begin position="322"/>
        <end position="461"/>
    </location>
</feature>
<dbReference type="Gene3D" id="1.25.40.390">
    <property type="match status" value="1"/>
</dbReference>
<dbReference type="SUPFAM" id="SSF48452">
    <property type="entry name" value="TPR-like"/>
    <property type="match status" value="1"/>
</dbReference>
<comment type="similarity">
    <text evidence="2">Belongs to the SusD family.</text>
</comment>
<keyword evidence="9" id="KW-1185">Reference proteome</keyword>
<evidence type="ECO:0000313" key="9">
    <source>
        <dbReference type="Proteomes" id="UP000294830"/>
    </source>
</evidence>
<name>A0A4R2EAF1_9BACT</name>
<dbReference type="Gene3D" id="1.25.40.900">
    <property type="match status" value="1"/>
</dbReference>
<dbReference type="InterPro" id="IPR012944">
    <property type="entry name" value="SusD_RagB_dom"/>
</dbReference>
<dbReference type="Pfam" id="PF14322">
    <property type="entry name" value="SusD-like_3"/>
    <property type="match status" value="1"/>
</dbReference>
<keyword evidence="5" id="KW-0998">Cell outer membrane</keyword>
<keyword evidence="4" id="KW-0472">Membrane</keyword>
<comment type="subcellular location">
    <subcellularLocation>
        <location evidence="1">Cell outer membrane</location>
    </subcellularLocation>
</comment>
<dbReference type="Pfam" id="PF07980">
    <property type="entry name" value="SusD_RagB"/>
    <property type="match status" value="1"/>
</dbReference>
<sequence length="461" mass="52140">MKKKNIFLYLTMSLLFCSCDNTWMNLDPQYAVETDKAIRSTTDAEYAINGIYSTMQNYEYYGARMTYYGDVTGEDAQAYSNTKRCADFYLFQYNKDNAPTSLWKFPYKVIRLANNILAADPNFVPADIKGQALALRALALFDVTRVYGYPYTKDNGASLGGVIMLKAPSYLDRPKRSTVAQCYDQVIADLKEAIPLLTNSKKQGKMSQVAAKALLARVYLYKNDNVNALAMAEEAITDALANKYRLWTNAEYVTAWVGGLDTEVLFKIINTVTDNASNESIGYLYYEKGYKDIIASDDFKTLLKQDAKDVRNLLVPSKYLLKFIGNGTDEDTRMSDVPVLRLSEVYLIAAEAAVKSLDNTKALKYLNAIVTRANPEKSVTGTVTLTQVLTERRKEFFGEGHRFFDAMRNGITIERKGKSHLTALTDAARKFNWDYYKIVLPIPKYEMDANPNMRDQQNSGY</sequence>
<dbReference type="InterPro" id="IPR011990">
    <property type="entry name" value="TPR-like_helical_dom_sf"/>
</dbReference>